<evidence type="ECO:0000313" key="3">
    <source>
        <dbReference type="Proteomes" id="UP001162483"/>
    </source>
</evidence>
<organism evidence="2 3">
    <name type="scientific">Staurois parvus</name>
    <dbReference type="NCBI Taxonomy" id="386267"/>
    <lineage>
        <taxon>Eukaryota</taxon>
        <taxon>Metazoa</taxon>
        <taxon>Chordata</taxon>
        <taxon>Craniata</taxon>
        <taxon>Vertebrata</taxon>
        <taxon>Euteleostomi</taxon>
        <taxon>Amphibia</taxon>
        <taxon>Batrachia</taxon>
        <taxon>Anura</taxon>
        <taxon>Neobatrachia</taxon>
        <taxon>Ranoidea</taxon>
        <taxon>Ranidae</taxon>
        <taxon>Staurois</taxon>
    </lineage>
</organism>
<sequence>MVATLRGPDYRVLTFGAAAREEGGERAPGTQKSCINLPGEPRLADH</sequence>
<gene>
    <name evidence="2" type="ORF">SPARVUS_LOCUS13863290</name>
</gene>
<dbReference type="EMBL" id="CATNWA010018374">
    <property type="protein sequence ID" value="CAI9606980.1"/>
    <property type="molecule type" value="Genomic_DNA"/>
</dbReference>
<keyword evidence="3" id="KW-1185">Reference proteome</keyword>
<evidence type="ECO:0000313" key="2">
    <source>
        <dbReference type="EMBL" id="CAI9606980.1"/>
    </source>
</evidence>
<name>A0ABN9GCC4_9NEOB</name>
<protein>
    <submittedName>
        <fullName evidence="2">Uncharacterized protein</fullName>
    </submittedName>
</protein>
<dbReference type="Proteomes" id="UP001162483">
    <property type="component" value="Unassembled WGS sequence"/>
</dbReference>
<reference evidence="2" key="1">
    <citation type="submission" date="2023-05" db="EMBL/GenBank/DDBJ databases">
        <authorList>
            <person name="Stuckert A."/>
        </authorList>
    </citation>
    <scope>NUCLEOTIDE SEQUENCE</scope>
</reference>
<accession>A0ABN9GCC4</accession>
<comment type="caution">
    <text evidence="2">The sequence shown here is derived from an EMBL/GenBank/DDBJ whole genome shotgun (WGS) entry which is preliminary data.</text>
</comment>
<proteinExistence type="predicted"/>
<feature type="region of interest" description="Disordered" evidence="1">
    <location>
        <begin position="20"/>
        <end position="46"/>
    </location>
</feature>
<evidence type="ECO:0000256" key="1">
    <source>
        <dbReference type="SAM" id="MobiDB-lite"/>
    </source>
</evidence>